<dbReference type="InterPro" id="IPR026285">
    <property type="entry name" value="TenA_E"/>
</dbReference>
<dbReference type="InterPro" id="IPR004305">
    <property type="entry name" value="Thiaminase-2/PQQC"/>
</dbReference>
<comment type="caution">
    <text evidence="4">The sequence shown here is derived from an EMBL/GenBank/DDBJ whole genome shotgun (WGS) entry which is preliminary data.</text>
</comment>
<dbReference type="Proteomes" id="UP000324585">
    <property type="component" value="Unassembled WGS sequence"/>
</dbReference>
<dbReference type="Pfam" id="PF03070">
    <property type="entry name" value="TENA_THI-4"/>
    <property type="match status" value="1"/>
</dbReference>
<organism evidence="4 5">
    <name type="scientific">Porphyridium purpureum</name>
    <name type="common">Red alga</name>
    <name type="synonym">Porphyridium cruentum</name>
    <dbReference type="NCBI Taxonomy" id="35688"/>
    <lineage>
        <taxon>Eukaryota</taxon>
        <taxon>Rhodophyta</taxon>
        <taxon>Bangiophyceae</taxon>
        <taxon>Porphyridiales</taxon>
        <taxon>Porphyridiaceae</taxon>
        <taxon>Porphyridium</taxon>
    </lineage>
</organism>
<evidence type="ECO:0000256" key="2">
    <source>
        <dbReference type="PIRSR" id="PIRSR003170-2"/>
    </source>
</evidence>
<accession>A0A5J4Z166</accession>
<dbReference type="Gene3D" id="1.20.910.10">
    <property type="entry name" value="Heme oxygenase-like"/>
    <property type="match status" value="1"/>
</dbReference>
<evidence type="ECO:0000256" key="1">
    <source>
        <dbReference type="PIRSR" id="PIRSR003170-1"/>
    </source>
</evidence>
<proteinExistence type="predicted"/>
<dbReference type="InterPro" id="IPR016084">
    <property type="entry name" value="Haem_Oase-like_multi-hlx"/>
</dbReference>
<evidence type="ECO:0000259" key="3">
    <source>
        <dbReference type="Pfam" id="PF03070"/>
    </source>
</evidence>
<dbReference type="PANTHER" id="PTHR43198:SF5">
    <property type="entry name" value="BIFUNCTIONAL TENA-E PROTEIN"/>
    <property type="match status" value="1"/>
</dbReference>
<feature type="domain" description="Thiaminase-2/PQQC" evidence="3">
    <location>
        <begin position="11"/>
        <end position="214"/>
    </location>
</feature>
<dbReference type="InterPro" id="IPR050967">
    <property type="entry name" value="Thiamine_Salvage_TenA"/>
</dbReference>
<evidence type="ECO:0000313" key="4">
    <source>
        <dbReference type="EMBL" id="KAA8496654.1"/>
    </source>
</evidence>
<feature type="binding site" evidence="2">
    <location>
        <position position="42"/>
    </location>
    <ligand>
        <name>substrate</name>
    </ligand>
</feature>
<dbReference type="GO" id="GO:0006772">
    <property type="term" value="P:thiamine metabolic process"/>
    <property type="evidence" value="ECO:0007669"/>
    <property type="project" value="UniProtKB-ARBA"/>
</dbReference>
<feature type="binding site" evidence="2">
    <location>
        <position position="79"/>
    </location>
    <ligand>
        <name>substrate</name>
    </ligand>
</feature>
<dbReference type="AlphaFoldDB" id="A0A5J4Z166"/>
<dbReference type="OrthoDB" id="37730at2759"/>
<feature type="binding site" evidence="2">
    <location>
        <position position="130"/>
    </location>
    <ligand>
        <name>substrate</name>
    </ligand>
</feature>
<dbReference type="SUPFAM" id="SSF48613">
    <property type="entry name" value="Heme oxygenase-like"/>
    <property type="match status" value="1"/>
</dbReference>
<keyword evidence="5" id="KW-1185">Reference proteome</keyword>
<sequence>MDSLKIGLEKEWDRAAVSHPFLVAVRSGTIDPAQFERWLVQDYLFVQQFVRFAGSVLSRAPNMSDVKLLLAGIGALTDEIEHFERALDERGLAFRDATPLKATEQYTTQLRVWATSLTWPELISVFWAIENVYNQAWSSCRDAHSPYKEWVERWANHAFSEYVAALDRTAKNALETLPQRSSSESSSSPAQLGNVQGLIRGVLLLEDAFWSMALE</sequence>
<dbReference type="GO" id="GO:0005829">
    <property type="term" value="C:cytosol"/>
    <property type="evidence" value="ECO:0007669"/>
    <property type="project" value="TreeGrafter"/>
</dbReference>
<dbReference type="PANTHER" id="PTHR43198">
    <property type="entry name" value="BIFUNCTIONAL TH2 PROTEIN"/>
    <property type="match status" value="1"/>
</dbReference>
<gene>
    <name evidence="4" type="ORF">FVE85_0383</name>
</gene>
<evidence type="ECO:0000313" key="5">
    <source>
        <dbReference type="Proteomes" id="UP000324585"/>
    </source>
</evidence>
<dbReference type="PIRSF" id="PIRSF003170">
    <property type="entry name" value="Pet18p"/>
    <property type="match status" value="1"/>
</dbReference>
<reference evidence="5" key="1">
    <citation type="journal article" date="2019" name="Nat. Commun.">
        <title>Expansion of phycobilisome linker gene families in mesophilic red algae.</title>
        <authorList>
            <person name="Lee J."/>
            <person name="Kim D."/>
            <person name="Bhattacharya D."/>
            <person name="Yoon H.S."/>
        </authorList>
    </citation>
    <scope>NUCLEOTIDE SEQUENCE [LARGE SCALE GENOMIC DNA]</scope>
    <source>
        <strain evidence="5">CCMP 1328</strain>
    </source>
</reference>
<dbReference type="CDD" id="cd19357">
    <property type="entry name" value="TenA_E_At3g16990-like"/>
    <property type="match status" value="1"/>
</dbReference>
<name>A0A5J4Z166_PORPP</name>
<dbReference type="EMBL" id="VRMN01000002">
    <property type="protein sequence ID" value="KAA8496654.1"/>
    <property type="molecule type" value="Genomic_DNA"/>
</dbReference>
<protein>
    <submittedName>
        <fullName evidence="4">Bifunctional TENA-E protein</fullName>
    </submittedName>
</protein>
<feature type="active site" description="Proton donor" evidence="1">
    <location>
        <position position="206"/>
    </location>
</feature>